<feature type="transmembrane region" description="Helical" evidence="1">
    <location>
        <begin position="12"/>
        <end position="33"/>
    </location>
</feature>
<keyword evidence="1" id="KW-1133">Transmembrane helix</keyword>
<keyword evidence="1" id="KW-0472">Membrane</keyword>
<dbReference type="Gene3D" id="3.40.190.10">
    <property type="entry name" value="Periplasmic binding protein-like II"/>
    <property type="match status" value="1"/>
</dbReference>
<dbReference type="AlphaFoldDB" id="A0A366KAV4"/>
<organism evidence="3 4">
    <name type="scientific">Bifidobacterium xylocopae</name>
    <dbReference type="NCBI Taxonomy" id="2493119"/>
    <lineage>
        <taxon>Bacteria</taxon>
        <taxon>Bacillati</taxon>
        <taxon>Actinomycetota</taxon>
        <taxon>Actinomycetes</taxon>
        <taxon>Bifidobacteriales</taxon>
        <taxon>Bifidobacteriaceae</taxon>
        <taxon>Bifidobacterium</taxon>
    </lineage>
</organism>
<dbReference type="Proteomes" id="UP000252345">
    <property type="component" value="Unassembled WGS sequence"/>
</dbReference>
<evidence type="ECO:0000313" key="3">
    <source>
        <dbReference type="EMBL" id="RBP98850.1"/>
    </source>
</evidence>
<dbReference type="PANTHER" id="PTHR30290">
    <property type="entry name" value="PERIPLASMIC BINDING COMPONENT OF ABC TRANSPORTER"/>
    <property type="match status" value="1"/>
</dbReference>
<dbReference type="OrthoDB" id="9796817at2"/>
<keyword evidence="1" id="KW-0812">Transmembrane</keyword>
<accession>A0A366KAV4</accession>
<dbReference type="Pfam" id="PF00496">
    <property type="entry name" value="SBP_bac_5"/>
    <property type="match status" value="1"/>
</dbReference>
<evidence type="ECO:0000313" key="4">
    <source>
        <dbReference type="Proteomes" id="UP000252345"/>
    </source>
</evidence>
<dbReference type="RefSeq" id="WP_113853951.1">
    <property type="nucleotide sequence ID" value="NZ_PDCH01000018.1"/>
</dbReference>
<dbReference type="GO" id="GO:1904680">
    <property type="term" value="F:peptide transmembrane transporter activity"/>
    <property type="evidence" value="ECO:0007669"/>
    <property type="project" value="TreeGrafter"/>
</dbReference>
<comment type="caution">
    <text evidence="3">The sequence shown here is derived from an EMBL/GenBank/DDBJ whole genome shotgun (WGS) entry which is preliminary data.</text>
</comment>
<name>A0A366KAV4_9BIFI</name>
<keyword evidence="4" id="KW-1185">Reference proteome</keyword>
<sequence>MTQESRTRPKPGLVFLIALLALSLVAALIWPLLNRWENRSEADRGGTVRIGARQAPASLDIRTEEGQGVTQALLGNVYQTLVGLDAQGKPVPDAAEQWDASADGLTYTFHLRPGGEFEDGSPLDSNAVLWSLQQTVQNKYVGYQDLDNLARVTNPAADRLVLELKSPDARLPYLLAGRAGIIYNRGARVNYATQSAGSGPYAVDEYRNGEELTLRRSKTYHGPHKAAMGTVILSYQADSKGQAQQVADGRLDAAVDLGAQEAGAARNMKGFASSTGVSRNNLVLAFNNSKTSILSDQRFKEAVRYGVDRPAIAAGSNGTAKALNGPVNELSVGYDGSYAPYQHDANKARSLAAYFNPSYYHGHLRLVYDKGLGDDIGQQIRGQLAAAGIPVEVSALDQTAFQDQVVSKHDYELTLLTMTNDDIARFADPNSVMLFDDTECQQLFQLATAAKTDQEYTDRLKQYVRSLGDKSPSDWLSARTPVNVRAFRLKGLDQNMTDERLAAWQLDRG</sequence>
<dbReference type="InterPro" id="IPR000914">
    <property type="entry name" value="SBP_5_dom"/>
</dbReference>
<dbReference type="InterPro" id="IPR039424">
    <property type="entry name" value="SBP_5"/>
</dbReference>
<dbReference type="Gene3D" id="3.10.105.10">
    <property type="entry name" value="Dipeptide-binding Protein, Domain 3"/>
    <property type="match status" value="1"/>
</dbReference>
<evidence type="ECO:0000256" key="1">
    <source>
        <dbReference type="SAM" id="Phobius"/>
    </source>
</evidence>
<evidence type="ECO:0000259" key="2">
    <source>
        <dbReference type="Pfam" id="PF00496"/>
    </source>
</evidence>
<reference evidence="3 4" key="1">
    <citation type="submission" date="2017-10" db="EMBL/GenBank/DDBJ databases">
        <title>Bifidobacterium xylocopum sp. nov. and Bifidobacterium aemilianum sp. nov., from the carpenter bee (Xylocopa violacea) digestive tract.</title>
        <authorList>
            <person name="Alberoni D."/>
            <person name="Baffoni L."/>
            <person name="Di Gioia D."/>
            <person name="Gaggia F."/>
            <person name="Biavati B."/>
        </authorList>
    </citation>
    <scope>NUCLEOTIDE SEQUENCE [LARGE SCALE GENOMIC DNA]</scope>
    <source>
        <strain evidence="3 4">XV2</strain>
    </source>
</reference>
<proteinExistence type="predicted"/>
<dbReference type="EMBL" id="PDCH01000018">
    <property type="protein sequence ID" value="RBP98850.1"/>
    <property type="molecule type" value="Genomic_DNA"/>
</dbReference>
<gene>
    <name evidence="3" type="ORF">CRD59_06885</name>
</gene>
<feature type="domain" description="Solute-binding protein family 5" evidence="2">
    <location>
        <begin position="89"/>
        <end position="421"/>
    </location>
</feature>
<dbReference type="Gene3D" id="3.90.76.10">
    <property type="entry name" value="Dipeptide-binding Protein, Domain 1"/>
    <property type="match status" value="1"/>
</dbReference>
<protein>
    <recommendedName>
        <fullName evidence="2">Solute-binding protein family 5 domain-containing protein</fullName>
    </recommendedName>
</protein>
<dbReference type="SUPFAM" id="SSF53850">
    <property type="entry name" value="Periplasmic binding protein-like II"/>
    <property type="match status" value="1"/>
</dbReference>
<dbReference type="GO" id="GO:0015833">
    <property type="term" value="P:peptide transport"/>
    <property type="evidence" value="ECO:0007669"/>
    <property type="project" value="TreeGrafter"/>
</dbReference>